<reference evidence="2" key="1">
    <citation type="journal article" date="2020" name="mSystems">
        <title>Genome- and Community-Level Interaction Insights into Carbon Utilization and Element Cycling Functions of Hydrothermarchaeota in Hydrothermal Sediment.</title>
        <authorList>
            <person name="Zhou Z."/>
            <person name="Liu Y."/>
            <person name="Xu W."/>
            <person name="Pan J."/>
            <person name="Luo Z.H."/>
            <person name="Li M."/>
        </authorList>
    </citation>
    <scope>NUCLEOTIDE SEQUENCE [LARGE SCALE GENOMIC DNA]</scope>
    <source>
        <strain evidence="2">SpSt-468</strain>
    </source>
</reference>
<sequence length="441" mass="49157">MKSNTDEKVILDTSELRFIEGHGRLVVKSIGTDLKAEFHNIEGPRFLTRYLVGKPAEMAPLVASRICGLCYTAHSINSAECVEKALGMKLSKEVQMMRNVLYLANNLRSHMMHLLYLSIPPIEGLISVLRLRDRELFRSGAKLLAKSTELIELWGGRSVHVPNVVVGGFGTLVKGKQLMDSIKSLEAFMDDARKIVNYTLGLELPELERYRPLGSLKKAGSYPIYSESAPLALNDGSVMDAGEFYSELEEIVKDYSTSKQVHFRGSELTVGALSRIILNRRYLRPESRALSDQIEWRINPFLIIKAQAIEVLHYLEELIAAGEQLYDVFIEPSSNDYQTCKLSQGEVTACSGSGEGVSIAEAPRGVLCHSCKIEDGLIKDYRVYTPTAINSLSIELDAVELVKRFKPLGNEKLEPILEDMVRGYDPCLSCAVSLDVYSQDK</sequence>
<keyword evidence="1" id="KW-0408">Iron</keyword>
<comment type="cofactor">
    <cofactor evidence="1">
        <name>Ni(2+)</name>
        <dbReference type="ChEBI" id="CHEBI:49786"/>
    </cofactor>
</comment>
<dbReference type="InterPro" id="IPR029014">
    <property type="entry name" value="NiFe-Hase_large"/>
</dbReference>
<feature type="binding site" evidence="1">
    <location>
        <position position="67"/>
    </location>
    <ligand>
        <name>Ni(2+)</name>
        <dbReference type="ChEBI" id="CHEBI:49786"/>
    </ligand>
</feature>
<feature type="binding site" evidence="1">
    <location>
        <position position="70"/>
    </location>
    <ligand>
        <name>Fe cation</name>
        <dbReference type="ChEBI" id="CHEBI:24875"/>
    </ligand>
</feature>
<dbReference type="EMBL" id="DSTX01000007">
    <property type="protein sequence ID" value="HFK20582.1"/>
    <property type="molecule type" value="Genomic_DNA"/>
</dbReference>
<dbReference type="Pfam" id="PF00374">
    <property type="entry name" value="NiFeSe_Hases"/>
    <property type="match status" value="2"/>
</dbReference>
<comment type="caution">
    <text evidence="2">The sequence shown here is derived from an EMBL/GenBank/DDBJ whole genome shotgun (WGS) entry which is preliminary data.</text>
</comment>
<gene>
    <name evidence="2" type="ORF">ENS19_04785</name>
</gene>
<dbReference type="PANTHER" id="PTHR43600:SF4">
    <property type="entry name" value="CYTOSOLIC NIFE-HYDROGENASE, ALPHA SUBUNIT"/>
    <property type="match status" value="1"/>
</dbReference>
<evidence type="ECO:0000313" key="2">
    <source>
        <dbReference type="EMBL" id="HFK20582.1"/>
    </source>
</evidence>
<keyword evidence="1" id="KW-0479">Metal-binding</keyword>
<dbReference type="SUPFAM" id="SSF56762">
    <property type="entry name" value="HydB/Nqo4-like"/>
    <property type="match status" value="1"/>
</dbReference>
<evidence type="ECO:0008006" key="3">
    <source>
        <dbReference type="Google" id="ProtNLM"/>
    </source>
</evidence>
<evidence type="ECO:0000256" key="1">
    <source>
        <dbReference type="PIRSR" id="PIRSR601501-1"/>
    </source>
</evidence>
<feature type="binding site" evidence="1">
    <location>
        <position position="70"/>
    </location>
    <ligand>
        <name>Ni(2+)</name>
        <dbReference type="ChEBI" id="CHEBI:49786"/>
    </ligand>
</feature>
<proteinExistence type="predicted"/>
<organism evidence="2">
    <name type="scientific">Candidatus Methanomethylicus mesodigestus</name>
    <dbReference type="NCBI Taxonomy" id="1867258"/>
    <lineage>
        <taxon>Archaea</taxon>
        <taxon>Thermoproteota</taxon>
        <taxon>Methanosuratincolia</taxon>
        <taxon>Candidatus Methanomethylicales</taxon>
        <taxon>Candidatus Methanomethylicaceae</taxon>
        <taxon>Candidatus Methanomethylicus</taxon>
    </lineage>
</organism>
<dbReference type="GO" id="GO:0016151">
    <property type="term" value="F:nickel cation binding"/>
    <property type="evidence" value="ECO:0007669"/>
    <property type="project" value="InterPro"/>
</dbReference>
<feature type="binding site" evidence="1">
    <location>
        <position position="383"/>
    </location>
    <ligand>
        <name>Mg(2+)</name>
        <dbReference type="ChEBI" id="CHEBI:18420"/>
    </ligand>
</feature>
<dbReference type="PANTHER" id="PTHR43600">
    <property type="entry name" value="COENZYME F420 HYDROGENASE, SUBUNIT ALPHA"/>
    <property type="match status" value="1"/>
</dbReference>
<dbReference type="AlphaFoldDB" id="A0A7C3F5W8"/>
<keyword evidence="1" id="KW-0460">Magnesium</keyword>
<keyword evidence="1" id="KW-0533">Nickel</keyword>
<accession>A0A7C3F5W8</accession>
<dbReference type="InterPro" id="IPR001501">
    <property type="entry name" value="Ni-dep_hyd_lsu"/>
</dbReference>
<name>A0A7C3F5W8_9CREN</name>
<feature type="binding site" evidence="1">
    <location>
        <position position="430"/>
    </location>
    <ligand>
        <name>Fe cation</name>
        <dbReference type="ChEBI" id="CHEBI:24875"/>
    </ligand>
</feature>
<protein>
    <recommendedName>
        <fullName evidence="3">Ni/Fe hydrogenase subunit alpha</fullName>
    </recommendedName>
</protein>
<feature type="binding site" evidence="1">
    <location>
        <position position="427"/>
    </location>
    <ligand>
        <name>Ni(2+)</name>
        <dbReference type="ChEBI" id="CHEBI:49786"/>
    </ligand>
</feature>
<dbReference type="Gene3D" id="1.10.645.10">
    <property type="entry name" value="Cytochrome-c3 Hydrogenase, chain B"/>
    <property type="match status" value="1"/>
</dbReference>
<comment type="cofactor">
    <cofactor evidence="1">
        <name>Fe cation</name>
        <dbReference type="ChEBI" id="CHEBI:24875"/>
    </cofactor>
</comment>